<dbReference type="GO" id="GO:0012505">
    <property type="term" value="C:endomembrane system"/>
    <property type="evidence" value="ECO:0007669"/>
    <property type="project" value="UniProtKB-SubCell"/>
</dbReference>
<keyword evidence="3 5" id="KW-1133">Transmembrane helix</keyword>
<dbReference type="AlphaFoldDB" id="A0A7J4JJK1"/>
<evidence type="ECO:0000313" key="7">
    <source>
        <dbReference type="Proteomes" id="UP000564964"/>
    </source>
</evidence>
<dbReference type="EMBL" id="DUGH01000124">
    <property type="protein sequence ID" value="HIH16789.1"/>
    <property type="molecule type" value="Genomic_DNA"/>
</dbReference>
<accession>A0A7J4JJK1</accession>
<feature type="transmembrane region" description="Helical" evidence="5">
    <location>
        <begin position="317"/>
        <end position="339"/>
    </location>
</feature>
<proteinExistence type="predicted"/>
<dbReference type="GO" id="GO:0005384">
    <property type="term" value="F:manganese ion transmembrane transporter activity"/>
    <property type="evidence" value="ECO:0007669"/>
    <property type="project" value="InterPro"/>
</dbReference>
<dbReference type="Pfam" id="PF01988">
    <property type="entry name" value="VIT1"/>
    <property type="match status" value="1"/>
</dbReference>
<evidence type="ECO:0000256" key="2">
    <source>
        <dbReference type="ARBA" id="ARBA00022692"/>
    </source>
</evidence>
<comment type="caution">
    <text evidence="6">The sequence shown here is derived from an EMBL/GenBank/DDBJ whole genome shotgun (WGS) entry which is preliminary data.</text>
</comment>
<evidence type="ECO:0008006" key="8">
    <source>
        <dbReference type="Google" id="ProtNLM"/>
    </source>
</evidence>
<dbReference type="InterPro" id="IPR008217">
    <property type="entry name" value="Ccc1_fam"/>
</dbReference>
<organism evidence="6 7">
    <name type="scientific">Candidatus Iainarchaeum sp</name>
    <dbReference type="NCBI Taxonomy" id="3101447"/>
    <lineage>
        <taxon>Archaea</taxon>
        <taxon>Candidatus Iainarchaeota</taxon>
        <taxon>Candidatus Iainarchaeia</taxon>
        <taxon>Candidatus Iainarchaeales</taxon>
        <taxon>Candidatus Iainarchaeaceae</taxon>
        <taxon>Candidatus Iainarchaeum</taxon>
    </lineage>
</organism>
<comment type="subcellular location">
    <subcellularLocation>
        <location evidence="1">Endomembrane system</location>
        <topology evidence="1">Multi-pass membrane protein</topology>
    </subcellularLocation>
</comment>
<evidence type="ECO:0000313" key="6">
    <source>
        <dbReference type="EMBL" id="HIH16789.1"/>
    </source>
</evidence>
<name>A0A7J4JJK1_9ARCH</name>
<dbReference type="InterPro" id="IPR012347">
    <property type="entry name" value="Ferritin-like"/>
</dbReference>
<reference evidence="7" key="1">
    <citation type="journal article" date="2020" name="bioRxiv">
        <title>A rank-normalized archaeal taxonomy based on genome phylogeny resolves widespread incomplete and uneven classifications.</title>
        <authorList>
            <person name="Rinke C."/>
            <person name="Chuvochina M."/>
            <person name="Mussig A.J."/>
            <person name="Chaumeil P.-A."/>
            <person name="Waite D.W."/>
            <person name="Whitman W.B."/>
            <person name="Parks D.H."/>
            <person name="Hugenholtz P."/>
        </authorList>
    </citation>
    <scope>NUCLEOTIDE SEQUENCE [LARGE SCALE GENOMIC DNA]</scope>
</reference>
<protein>
    <recommendedName>
        <fullName evidence="8">Rubrerythrin family protein</fullName>
    </recommendedName>
</protein>
<keyword evidence="4 5" id="KW-0472">Membrane</keyword>
<evidence type="ECO:0000256" key="5">
    <source>
        <dbReference type="SAM" id="Phobius"/>
    </source>
</evidence>
<gene>
    <name evidence="6" type="ORF">HA252_05265</name>
</gene>
<evidence type="ECO:0000256" key="3">
    <source>
        <dbReference type="ARBA" id="ARBA00022989"/>
    </source>
</evidence>
<sequence length="374" mass="40349">MVMAAANAFEWRARDVRELQANYVDEVSSQWLYEALAAMDKDAARAALLRSLASFEEKHAGHWRELLDELRQAVPARQRMVEHQVLALLARLAGVRAVLPLLHKAEVDGIARYKDQASRWKDERAQALFKQLLPEEVSHEVELFDQLQETGRSAGVLRSMILGANDGLGSTLALVAGVAGASQATAPVLIAGTAGLIAGAVSMAASNYISVKAEQEVFESRAGLQREAIAFALEDKKEQLRRAYLAKGFTEAEARTVTERLARSPAEFVKALLTEQQGIGEASFDSPRRLAAYTGFAFAVAGMVPVLPFALLPLPSALPASIAFTCLALFLAGALRTLVTLRSFFRSGLEMTLVGLGAATVTYLVGLWLGVVIG</sequence>
<evidence type="ECO:0000256" key="4">
    <source>
        <dbReference type="ARBA" id="ARBA00023136"/>
    </source>
</evidence>
<dbReference type="Proteomes" id="UP000564964">
    <property type="component" value="Unassembled WGS sequence"/>
</dbReference>
<dbReference type="InterPro" id="IPR009078">
    <property type="entry name" value="Ferritin-like_SF"/>
</dbReference>
<dbReference type="Gene3D" id="1.20.1260.10">
    <property type="match status" value="1"/>
</dbReference>
<feature type="transmembrane region" description="Helical" evidence="5">
    <location>
        <begin position="351"/>
        <end position="373"/>
    </location>
</feature>
<feature type="transmembrane region" description="Helical" evidence="5">
    <location>
        <begin position="290"/>
        <end position="311"/>
    </location>
</feature>
<dbReference type="GO" id="GO:0030026">
    <property type="term" value="P:intracellular manganese ion homeostasis"/>
    <property type="evidence" value="ECO:0007669"/>
    <property type="project" value="InterPro"/>
</dbReference>
<evidence type="ECO:0000256" key="1">
    <source>
        <dbReference type="ARBA" id="ARBA00004127"/>
    </source>
</evidence>
<dbReference type="PANTHER" id="PTHR31851">
    <property type="entry name" value="FE(2+)/MN(2+) TRANSPORTER PCL1"/>
    <property type="match status" value="1"/>
</dbReference>
<keyword evidence="2 5" id="KW-0812">Transmembrane</keyword>
<dbReference type="SUPFAM" id="SSF47240">
    <property type="entry name" value="Ferritin-like"/>
    <property type="match status" value="1"/>
</dbReference>